<evidence type="ECO:0000256" key="11">
    <source>
        <dbReference type="SAM" id="Coils"/>
    </source>
</evidence>
<evidence type="ECO:0000256" key="6">
    <source>
        <dbReference type="ARBA" id="ARBA00022842"/>
    </source>
</evidence>
<feature type="binding site" evidence="9">
    <location>
        <position position="263"/>
    </location>
    <ligand>
        <name>K(+)</name>
        <dbReference type="ChEBI" id="CHEBI:29103"/>
    </ligand>
</feature>
<keyword evidence="4 9" id="KW-0547">Nucleotide-binding</keyword>
<dbReference type="GO" id="GO:0030488">
    <property type="term" value="P:tRNA methylation"/>
    <property type="evidence" value="ECO:0007669"/>
    <property type="project" value="TreeGrafter"/>
</dbReference>
<feature type="binding site" evidence="9">
    <location>
        <position position="244"/>
    </location>
    <ligand>
        <name>K(+)</name>
        <dbReference type="ChEBI" id="CHEBI:29103"/>
    </ligand>
</feature>
<dbReference type="NCBIfam" id="TIGR00231">
    <property type="entry name" value="small_GTP"/>
    <property type="match status" value="1"/>
</dbReference>
<keyword evidence="3 9" id="KW-0479">Metal-binding</keyword>
<gene>
    <name evidence="9 13" type="primary">mnmE</name>
    <name evidence="9" type="synonym">trmE</name>
    <name evidence="13" type="ORF">G3569_02640</name>
</gene>
<dbReference type="FunFam" id="3.30.1360.120:FF:000003">
    <property type="entry name" value="tRNA modification GTPase MnmE"/>
    <property type="match status" value="1"/>
</dbReference>
<name>A0A6M1T009_9BACT</name>
<dbReference type="GO" id="GO:0005525">
    <property type="term" value="F:GTP binding"/>
    <property type="evidence" value="ECO:0007669"/>
    <property type="project" value="UniProtKB-UniRule"/>
</dbReference>
<dbReference type="SUPFAM" id="SSF52540">
    <property type="entry name" value="P-loop containing nucleoside triphosphate hydrolases"/>
    <property type="match status" value="1"/>
</dbReference>
<keyword evidence="5 9" id="KW-0378">Hydrolase</keyword>
<feature type="binding site" evidence="9">
    <location>
        <position position="138"/>
    </location>
    <ligand>
        <name>(6S)-5-formyl-5,6,7,8-tetrahydrofolate</name>
        <dbReference type="ChEBI" id="CHEBI:57457"/>
    </ligand>
</feature>
<dbReference type="InterPro" id="IPR004520">
    <property type="entry name" value="GTPase_MnmE"/>
</dbReference>
<dbReference type="InterPro" id="IPR005225">
    <property type="entry name" value="Small_GTP-bd"/>
</dbReference>
<dbReference type="Pfam" id="PF12631">
    <property type="entry name" value="MnmE_helical"/>
    <property type="match status" value="1"/>
</dbReference>
<dbReference type="Gene3D" id="1.20.120.430">
    <property type="entry name" value="tRNA modification GTPase MnmE domain 2"/>
    <property type="match status" value="1"/>
</dbReference>
<comment type="function">
    <text evidence="9">Exhibits a very high intrinsic GTPase hydrolysis rate. Involved in the addition of a carboxymethylaminomethyl (cmnm) group at the wobble position (U34) of certain tRNAs, forming tRNA-cmnm(5)s(2)U34.</text>
</comment>
<keyword evidence="6 9" id="KW-0460">Magnesium</keyword>
<dbReference type="EMBL" id="JAALLS010000002">
    <property type="protein sequence ID" value="NGP87239.1"/>
    <property type="molecule type" value="Genomic_DNA"/>
</dbReference>
<feature type="binding site" evidence="9">
    <location>
        <position position="269"/>
    </location>
    <ligand>
        <name>Mg(2+)</name>
        <dbReference type="ChEBI" id="CHEBI:18420"/>
    </ligand>
</feature>
<feature type="coiled-coil region" evidence="11">
    <location>
        <begin position="197"/>
        <end position="224"/>
    </location>
</feature>
<dbReference type="CDD" id="cd14858">
    <property type="entry name" value="TrmE_N"/>
    <property type="match status" value="1"/>
</dbReference>
<dbReference type="InterPro" id="IPR027368">
    <property type="entry name" value="MnmE_dom2"/>
</dbReference>
<organism evidence="13 14">
    <name type="scientific">Fodinibius halophilus</name>
    <dbReference type="NCBI Taxonomy" id="1736908"/>
    <lineage>
        <taxon>Bacteria</taxon>
        <taxon>Pseudomonadati</taxon>
        <taxon>Balneolota</taxon>
        <taxon>Balneolia</taxon>
        <taxon>Balneolales</taxon>
        <taxon>Balneolaceae</taxon>
        <taxon>Fodinibius</taxon>
    </lineage>
</organism>
<keyword evidence="2 9" id="KW-0819">tRNA processing</keyword>
<feature type="binding site" evidence="9">
    <location>
        <position position="265"/>
    </location>
    <ligand>
        <name>K(+)</name>
        <dbReference type="ChEBI" id="CHEBI:29103"/>
    </ligand>
</feature>
<evidence type="ECO:0000256" key="8">
    <source>
        <dbReference type="ARBA" id="ARBA00023134"/>
    </source>
</evidence>
<comment type="similarity">
    <text evidence="1 9 10">Belongs to the TRAFAC class TrmE-Era-EngA-EngB-Septin-like GTPase superfamily. TrmE GTPase family.</text>
</comment>
<evidence type="ECO:0000256" key="4">
    <source>
        <dbReference type="ARBA" id="ARBA00022741"/>
    </source>
</evidence>
<feature type="binding site" evidence="9">
    <location>
        <position position="38"/>
    </location>
    <ligand>
        <name>(6S)-5-formyl-5,6,7,8-tetrahydrofolate</name>
        <dbReference type="ChEBI" id="CHEBI:57457"/>
    </ligand>
</feature>
<evidence type="ECO:0000313" key="13">
    <source>
        <dbReference type="EMBL" id="NGP87239.1"/>
    </source>
</evidence>
<dbReference type="NCBIfam" id="TIGR00450">
    <property type="entry name" value="mnmE_trmE_thdF"/>
    <property type="match status" value="1"/>
</dbReference>
<dbReference type="AlphaFoldDB" id="A0A6M1T009"/>
<feature type="binding site" evidence="9">
    <location>
        <position position="470"/>
    </location>
    <ligand>
        <name>(6S)-5-formyl-5,6,7,8-tetrahydrofolate</name>
        <dbReference type="ChEBI" id="CHEBI:57457"/>
    </ligand>
</feature>
<evidence type="ECO:0000256" key="1">
    <source>
        <dbReference type="ARBA" id="ARBA00011043"/>
    </source>
</evidence>
<dbReference type="Pfam" id="PF10396">
    <property type="entry name" value="TrmE_N"/>
    <property type="match status" value="1"/>
</dbReference>
<dbReference type="NCBIfam" id="NF003661">
    <property type="entry name" value="PRK05291.1-3"/>
    <property type="match status" value="1"/>
</dbReference>
<dbReference type="InterPro" id="IPR018948">
    <property type="entry name" value="GTP-bd_TrmE_N"/>
</dbReference>
<dbReference type="InterPro" id="IPR025867">
    <property type="entry name" value="MnmE_helical"/>
</dbReference>
<dbReference type="InterPro" id="IPR031168">
    <property type="entry name" value="G_TrmE"/>
</dbReference>
<dbReference type="Pfam" id="PF01926">
    <property type="entry name" value="MMR_HSR1"/>
    <property type="match status" value="1"/>
</dbReference>
<keyword evidence="7 9" id="KW-0630">Potassium</keyword>
<evidence type="ECO:0000256" key="2">
    <source>
        <dbReference type="ARBA" id="ARBA00022694"/>
    </source>
</evidence>
<dbReference type="CDD" id="cd04164">
    <property type="entry name" value="trmE"/>
    <property type="match status" value="1"/>
</dbReference>
<proteinExistence type="inferred from homology"/>
<keyword evidence="11" id="KW-0175">Coiled coil</keyword>
<keyword evidence="9" id="KW-0963">Cytoplasm</keyword>
<evidence type="ECO:0000256" key="5">
    <source>
        <dbReference type="ARBA" id="ARBA00022801"/>
    </source>
</evidence>
<feature type="binding site" evidence="9">
    <location>
        <position position="248"/>
    </location>
    <ligand>
        <name>Mg(2+)</name>
        <dbReference type="ChEBI" id="CHEBI:18420"/>
    </ligand>
</feature>
<keyword evidence="8 9" id="KW-0342">GTP-binding</keyword>
<evidence type="ECO:0000259" key="12">
    <source>
        <dbReference type="PROSITE" id="PS51709"/>
    </source>
</evidence>
<dbReference type="GO" id="GO:0002098">
    <property type="term" value="P:tRNA wobble uridine modification"/>
    <property type="evidence" value="ECO:0007669"/>
    <property type="project" value="TreeGrafter"/>
</dbReference>
<dbReference type="PANTHER" id="PTHR42714:SF2">
    <property type="entry name" value="TRNA MODIFICATION GTPASE GTPBP3, MITOCHONDRIAL"/>
    <property type="match status" value="1"/>
</dbReference>
<dbReference type="SUPFAM" id="SSF116878">
    <property type="entry name" value="TrmE connector domain"/>
    <property type="match status" value="1"/>
</dbReference>
<dbReference type="PANTHER" id="PTHR42714">
    <property type="entry name" value="TRNA MODIFICATION GTPASE GTPBP3"/>
    <property type="match status" value="1"/>
</dbReference>
<comment type="caution">
    <text evidence="9">Lacks conserved residue(s) required for the propagation of feature annotation.</text>
</comment>
<evidence type="ECO:0000256" key="7">
    <source>
        <dbReference type="ARBA" id="ARBA00022958"/>
    </source>
</evidence>
<dbReference type="PROSITE" id="PS51709">
    <property type="entry name" value="G_TRME"/>
    <property type="match status" value="1"/>
</dbReference>
<dbReference type="Gene3D" id="3.30.1360.120">
    <property type="entry name" value="Probable tRNA modification gtpase trme, domain 1"/>
    <property type="match status" value="1"/>
</dbReference>
<dbReference type="Gene3D" id="3.40.50.300">
    <property type="entry name" value="P-loop containing nucleotide triphosphate hydrolases"/>
    <property type="match status" value="1"/>
</dbReference>
<reference evidence="13 14" key="1">
    <citation type="submission" date="2020-02" db="EMBL/GenBank/DDBJ databases">
        <title>Aliifodinibius halophilus 2W32, complete genome.</title>
        <authorList>
            <person name="Li Y."/>
            <person name="Wu S."/>
        </authorList>
    </citation>
    <scope>NUCLEOTIDE SEQUENCE [LARGE SCALE GENOMIC DNA]</scope>
    <source>
        <strain evidence="13 14">2W32</strain>
    </source>
</reference>
<dbReference type="InterPro" id="IPR027266">
    <property type="entry name" value="TrmE/GcvT-like"/>
</dbReference>
<keyword evidence="14" id="KW-1185">Reference proteome</keyword>
<dbReference type="GO" id="GO:0003924">
    <property type="term" value="F:GTPase activity"/>
    <property type="evidence" value="ECO:0007669"/>
    <property type="project" value="UniProtKB-UniRule"/>
</dbReference>
<protein>
    <recommendedName>
        <fullName evidence="9">tRNA modification GTPase MnmE</fullName>
        <ecNumber evidence="9">3.6.-.-</ecNumber>
    </recommendedName>
</protein>
<dbReference type="InterPro" id="IPR027417">
    <property type="entry name" value="P-loop_NTPase"/>
</dbReference>
<evidence type="ECO:0000256" key="3">
    <source>
        <dbReference type="ARBA" id="ARBA00022723"/>
    </source>
</evidence>
<dbReference type="InterPro" id="IPR006073">
    <property type="entry name" value="GTP-bd"/>
</dbReference>
<accession>A0A6M1T009</accession>
<feature type="binding site" evidence="9">
    <location>
        <position position="268"/>
    </location>
    <ligand>
        <name>K(+)</name>
        <dbReference type="ChEBI" id="CHEBI:29103"/>
    </ligand>
</feature>
<dbReference type="GO" id="GO:0042802">
    <property type="term" value="F:identical protein binding"/>
    <property type="evidence" value="ECO:0007669"/>
    <property type="project" value="UniProtKB-ARBA"/>
</dbReference>
<dbReference type="RefSeq" id="WP_165265802.1">
    <property type="nucleotide sequence ID" value="NZ_JAALLS010000002.1"/>
</dbReference>
<evidence type="ECO:0000313" key="14">
    <source>
        <dbReference type="Proteomes" id="UP000479132"/>
    </source>
</evidence>
<dbReference type="GO" id="GO:0046872">
    <property type="term" value="F:metal ion binding"/>
    <property type="evidence" value="ECO:0007669"/>
    <property type="project" value="UniProtKB-KW"/>
</dbReference>
<dbReference type="EC" id="3.6.-.-" evidence="9"/>
<feature type="binding site" evidence="9">
    <location>
        <begin position="288"/>
        <end position="291"/>
    </location>
    <ligand>
        <name>GTP</name>
        <dbReference type="ChEBI" id="CHEBI:37565"/>
    </ligand>
</feature>
<feature type="domain" description="TrmE-type G" evidence="12">
    <location>
        <begin position="234"/>
        <end position="391"/>
    </location>
</feature>
<dbReference type="HAMAP" id="MF_00379">
    <property type="entry name" value="GTPase_MnmE"/>
    <property type="match status" value="1"/>
</dbReference>
<evidence type="ECO:0000256" key="9">
    <source>
        <dbReference type="HAMAP-Rule" id="MF_00379"/>
    </source>
</evidence>
<feature type="binding site" evidence="9">
    <location>
        <position position="99"/>
    </location>
    <ligand>
        <name>(6S)-5-formyl-5,6,7,8-tetrahydrofolate</name>
        <dbReference type="ChEBI" id="CHEBI:57457"/>
    </ligand>
</feature>
<dbReference type="GO" id="GO:0005829">
    <property type="term" value="C:cytosol"/>
    <property type="evidence" value="ECO:0007669"/>
    <property type="project" value="TreeGrafter"/>
</dbReference>
<feature type="binding site" evidence="9">
    <location>
        <begin position="263"/>
        <end position="269"/>
    </location>
    <ligand>
        <name>GTP</name>
        <dbReference type="ChEBI" id="CHEBI:37565"/>
    </ligand>
</feature>
<comment type="subcellular location">
    <subcellularLocation>
        <location evidence="9">Cytoplasm</location>
    </subcellularLocation>
</comment>
<dbReference type="Proteomes" id="UP000479132">
    <property type="component" value="Unassembled WGS sequence"/>
</dbReference>
<comment type="cofactor">
    <cofactor evidence="9">
        <name>K(+)</name>
        <dbReference type="ChEBI" id="CHEBI:29103"/>
    </cofactor>
    <text evidence="9">Binds 1 potassium ion per subunit.</text>
</comment>
<evidence type="ECO:0000256" key="10">
    <source>
        <dbReference type="RuleBase" id="RU003313"/>
    </source>
</evidence>
<comment type="caution">
    <text evidence="13">The sequence shown here is derived from an EMBL/GenBank/DDBJ whole genome shotgun (WGS) entry which is preliminary data.</text>
</comment>
<sequence>MKNQALKNNEQQTLSITEREPIAAIATPVGEGGIAVIRVSGEDAIATVDKAFSGKDLSQQDSHTVHFGNIVDNEGQVVDEVLATLFRSPKSYTGEETVEISCHGGVLVTQAVLETVLSLGVRSAEPGEFTQRAFLNGKMELSQAEAVADLIHAKSKKALDAAHQQLEGRLGEHIKEFRQQIIDATAMVELELDFVEEDVEFADKEQLQELLKELDEEIDELLATYETGRLVKHGVRTVFIGLPNAGKSTLLNTLVGKDRAIVTEIAGTTRDTIDVDWSYDGLRFKLTDTAGLRETTDVVEAEGVKRSQQAFEKADLAVYLKDLSRELTAEERQDIAEFQKNAGDTPFILIGTKKDIAKEIEDERIRYDLKISAIEGEAIDDLKKLMKQRALENKHYDSSSLLVTSSRHRDALEKAQQDVKSALQALDRGMTGDFLSIDLRSALKQLGTITGEITTEDILDSIFSRFCIGK</sequence>
<comment type="subunit">
    <text evidence="9">Homodimer. Heterotetramer of two MnmE and two MnmG subunits.</text>
</comment>
<feature type="binding site" evidence="9">
    <location>
        <begin position="244"/>
        <end position="249"/>
    </location>
    <ligand>
        <name>GTP</name>
        <dbReference type="ChEBI" id="CHEBI:37565"/>
    </ligand>
</feature>